<evidence type="ECO:0000259" key="5">
    <source>
        <dbReference type="PROSITE" id="PS50002"/>
    </source>
</evidence>
<dbReference type="PROSITE" id="PS50002">
    <property type="entry name" value="SH3"/>
    <property type="match status" value="1"/>
</dbReference>
<feature type="transmembrane region" description="Helical" evidence="4">
    <location>
        <begin position="139"/>
        <end position="162"/>
    </location>
</feature>
<feature type="region of interest" description="Disordered" evidence="3">
    <location>
        <begin position="583"/>
        <end position="618"/>
    </location>
</feature>
<dbReference type="Gene3D" id="1.10.150.50">
    <property type="entry name" value="Transcription Factor, Ets-1"/>
    <property type="match status" value="1"/>
</dbReference>
<reference evidence="7" key="1">
    <citation type="journal article" date="2018" name="PLoS ONE">
        <title>Chinook salmon (Oncorhynchus tshawytscha) genome and transcriptome.</title>
        <authorList>
            <person name="Christensen K.A."/>
            <person name="Leong J.S."/>
            <person name="Sakhrani D."/>
            <person name="Biagi C.A."/>
            <person name="Minkley D.R."/>
            <person name="Withler R.E."/>
            <person name="Rondeau E.B."/>
            <person name="Koop B.F."/>
            <person name="Devlin R.H."/>
        </authorList>
    </citation>
    <scope>NUCLEOTIDE SEQUENCE [LARGE SCALE GENOMIC DNA]</scope>
</reference>
<feature type="transmembrane region" description="Helical" evidence="4">
    <location>
        <begin position="174"/>
        <end position="197"/>
    </location>
</feature>
<keyword evidence="7" id="KW-1185">Reference proteome</keyword>
<feature type="region of interest" description="Disordered" evidence="3">
    <location>
        <begin position="464"/>
        <end position="499"/>
    </location>
</feature>
<keyword evidence="1 2" id="KW-0728">SH3 domain</keyword>
<dbReference type="PANTHER" id="PTHR12287">
    <property type="entry name" value="EPIDERMAL GROWTH FACTOR RECEPTOR KINASE SUBSTRATE EPS8-RELATED PROTEIN"/>
    <property type="match status" value="1"/>
</dbReference>
<evidence type="ECO:0000256" key="3">
    <source>
        <dbReference type="SAM" id="MobiDB-lite"/>
    </source>
</evidence>
<sequence length="746" mass="83182">MSPWRRGSSILTYVLPSVYLPICSYICLPSVYLPICSYICLPSVYLPICSYICLPSVYLPISSYICLPSVYLPICSYICLPSVYLPICSYICLPSVYLPICSYICLPSVYLPICSYICLPSVYLPISSYICLPSVYLPICSYICLPSVYLPICSYICLPSVYLPICSYICLPSAYLPICSYICLPSVYLPICSYICLPSAHHPICSYICLPSAYLPISSYICLPSALRPSPNMFLHLSTLCLSPNMFLHLSTLCLSTNLFLHLSALRPLPITQYVPTSVLSCNKNTYLCFIFKKSSSVLCFTICSSVSRALASAGFHSQDQPYIKYMQRGCKLLRINIMIIMIQLFCFQDRLKSSITEPSSGELVHHVFIPLGLMVKTTDGPEMGATVVSPALTSGAVSLLQKHLTDEEKELWSSLGPNWTLHCSQLVESVPPYSPVFLDGWQPEAFDPEGQLWEDPIKSQHKQDALQYSVQDPPDQAEEGPSSVQPTDESDGSELPPEGERMFSCSYGFVARNSSELSVLQGETLEVIESSNRWWKCRNNFDQIGFVPFNILEPLSALNNNHRDSPVALRQSKKVPFAPARHFSYTPSSREGANLPAVPRRPHSMSPSTMTGGDRDKGFMVNDELLQRLANGRAGSIRPLVIPRTTDTSAPLDYHSPPAEVEGWLRGKGFTEPTVTLLGRLTGAELFALSKEDLRMFSPEEGARVYSQMMVQKALLEDVRKSTELETMMAKQKQKADFQLESRRL</sequence>
<dbReference type="GO" id="GO:1900029">
    <property type="term" value="P:positive regulation of ruffle assembly"/>
    <property type="evidence" value="ECO:0007669"/>
    <property type="project" value="TreeGrafter"/>
</dbReference>
<dbReference type="InterPro" id="IPR055093">
    <property type="entry name" value="EPS8_2nd"/>
</dbReference>
<dbReference type="GO" id="GO:0003779">
    <property type="term" value="F:actin binding"/>
    <property type="evidence" value="ECO:0007669"/>
    <property type="project" value="TreeGrafter"/>
</dbReference>
<dbReference type="InterPro" id="IPR039801">
    <property type="entry name" value="EPS8-like"/>
</dbReference>
<dbReference type="InterPro" id="IPR036028">
    <property type="entry name" value="SH3-like_dom_sf"/>
</dbReference>
<dbReference type="Pfam" id="PF00018">
    <property type="entry name" value="SH3_1"/>
    <property type="match status" value="1"/>
</dbReference>
<name>A0AAZ3SQK0_ONCTS</name>
<keyword evidence="4" id="KW-0812">Transmembrane</keyword>
<protein>
    <submittedName>
        <fullName evidence="6">EPS8 signaling adaptor L1a</fullName>
    </submittedName>
</protein>
<keyword evidence="4" id="KW-0472">Membrane</keyword>
<dbReference type="GeneTree" id="ENSGT00940000158125"/>
<dbReference type="GO" id="GO:0007266">
    <property type="term" value="P:Rho protein signal transduction"/>
    <property type="evidence" value="ECO:0007669"/>
    <property type="project" value="TreeGrafter"/>
</dbReference>
<evidence type="ECO:0000256" key="2">
    <source>
        <dbReference type="PROSITE-ProRule" id="PRU00192"/>
    </source>
</evidence>
<dbReference type="Pfam" id="PF18016">
    <property type="entry name" value="SAM_3"/>
    <property type="match status" value="1"/>
</dbReference>
<dbReference type="SUPFAM" id="SSF50044">
    <property type="entry name" value="SH3-domain"/>
    <property type="match status" value="1"/>
</dbReference>
<dbReference type="PANTHER" id="PTHR12287:SF19">
    <property type="entry name" value="EPIDERMAL GROWTH FACTOR RECEPTOR KINASE SUBSTRATE 8-LIKE PROTEIN 1"/>
    <property type="match status" value="1"/>
</dbReference>
<feature type="transmembrane region" description="Helical" evidence="4">
    <location>
        <begin position="44"/>
        <end position="67"/>
    </location>
</feature>
<evidence type="ECO:0000256" key="1">
    <source>
        <dbReference type="ARBA" id="ARBA00022443"/>
    </source>
</evidence>
<organism evidence="6 7">
    <name type="scientific">Oncorhynchus tshawytscha</name>
    <name type="common">Chinook salmon</name>
    <name type="synonym">Salmo tshawytscha</name>
    <dbReference type="NCBI Taxonomy" id="74940"/>
    <lineage>
        <taxon>Eukaryota</taxon>
        <taxon>Metazoa</taxon>
        <taxon>Chordata</taxon>
        <taxon>Craniata</taxon>
        <taxon>Vertebrata</taxon>
        <taxon>Euteleostomi</taxon>
        <taxon>Actinopterygii</taxon>
        <taxon>Neopterygii</taxon>
        <taxon>Teleostei</taxon>
        <taxon>Protacanthopterygii</taxon>
        <taxon>Salmoniformes</taxon>
        <taxon>Salmonidae</taxon>
        <taxon>Salmoninae</taxon>
        <taxon>Oncorhynchus</taxon>
    </lineage>
</organism>
<dbReference type="GO" id="GO:0035023">
    <property type="term" value="P:regulation of Rho protein signal transduction"/>
    <property type="evidence" value="ECO:0007669"/>
    <property type="project" value="TreeGrafter"/>
</dbReference>
<dbReference type="GO" id="GO:0031982">
    <property type="term" value="C:vesicle"/>
    <property type="evidence" value="ECO:0007669"/>
    <property type="project" value="TreeGrafter"/>
</dbReference>
<evidence type="ECO:0000313" key="7">
    <source>
        <dbReference type="Proteomes" id="UP000694402"/>
    </source>
</evidence>
<gene>
    <name evidence="6" type="primary">LOC112238429</name>
</gene>
<dbReference type="InterPro" id="IPR013761">
    <property type="entry name" value="SAM/pointed_sf"/>
</dbReference>
<dbReference type="Gene3D" id="2.30.30.40">
    <property type="entry name" value="SH3 Domains"/>
    <property type="match status" value="1"/>
</dbReference>
<dbReference type="SMART" id="SM00326">
    <property type="entry name" value="SH3"/>
    <property type="match status" value="1"/>
</dbReference>
<accession>A0AAZ3SQK0</accession>
<feature type="transmembrane region" description="Helical" evidence="4">
    <location>
        <begin position="74"/>
        <end position="97"/>
    </location>
</feature>
<proteinExistence type="predicted"/>
<dbReference type="InterPro" id="IPR001452">
    <property type="entry name" value="SH3_domain"/>
</dbReference>
<evidence type="ECO:0000256" key="4">
    <source>
        <dbReference type="SAM" id="Phobius"/>
    </source>
</evidence>
<dbReference type="InterPro" id="IPR041418">
    <property type="entry name" value="SAM_3"/>
</dbReference>
<dbReference type="AlphaFoldDB" id="A0AAZ3SQK0"/>
<dbReference type="Ensembl" id="ENSOTST00005169207.1">
    <property type="protein sequence ID" value="ENSOTSP00005155530.1"/>
    <property type="gene ID" value="ENSOTSG00005048048.1"/>
</dbReference>
<feature type="transmembrane region" description="Helical" evidence="4">
    <location>
        <begin position="109"/>
        <end position="132"/>
    </location>
</feature>
<keyword evidence="4" id="KW-1133">Transmembrane helix</keyword>
<reference evidence="6" key="3">
    <citation type="submission" date="2025-09" db="UniProtKB">
        <authorList>
            <consortium name="Ensembl"/>
        </authorList>
    </citation>
    <scope>IDENTIFICATION</scope>
</reference>
<dbReference type="GO" id="GO:0032587">
    <property type="term" value="C:ruffle membrane"/>
    <property type="evidence" value="ECO:0007669"/>
    <property type="project" value="TreeGrafter"/>
</dbReference>
<feature type="transmembrane region" description="Helical" evidence="4">
    <location>
        <begin position="12"/>
        <end position="32"/>
    </location>
</feature>
<dbReference type="Pfam" id="PF22975">
    <property type="entry name" value="EPS8_2nd"/>
    <property type="match status" value="1"/>
</dbReference>
<reference evidence="6" key="2">
    <citation type="submission" date="2025-08" db="UniProtKB">
        <authorList>
            <consortium name="Ensembl"/>
        </authorList>
    </citation>
    <scope>IDENTIFICATION</scope>
</reference>
<feature type="domain" description="SH3" evidence="5">
    <location>
        <begin position="499"/>
        <end position="558"/>
    </location>
</feature>
<evidence type="ECO:0000313" key="6">
    <source>
        <dbReference type="Ensembl" id="ENSOTSP00005155530.1"/>
    </source>
</evidence>
<dbReference type="Proteomes" id="UP000694402">
    <property type="component" value="Unassembled WGS sequence"/>
</dbReference>